<evidence type="ECO:0000313" key="5">
    <source>
        <dbReference type="Proteomes" id="UP001152797"/>
    </source>
</evidence>
<dbReference type="OrthoDB" id="10692063at2759"/>
<evidence type="ECO:0000256" key="1">
    <source>
        <dbReference type="SAM" id="MobiDB-lite"/>
    </source>
</evidence>
<dbReference type="Proteomes" id="UP001152797">
    <property type="component" value="Unassembled WGS sequence"/>
</dbReference>
<evidence type="ECO:0000313" key="3">
    <source>
        <dbReference type="EMBL" id="CAI4018103.1"/>
    </source>
</evidence>
<sequence length="1207" mass="139072">MALHIAYDLANQCGTWNNMRTEHDDGISWISCFDPMPAWTPPQDQLCSPKTVTFSSEISVYHAYEDEIGNYISYATKNQVELHPQQCHLTDNHMRPAQDRFRDEFQPRRPPDAHAHALAHQPDFVQELAATLHHEGTFDPRRQERYIKVLTWYIHGIDRRECRMARSVRLTEDFTTWPQTILEEWRGILRPQQAVTFFVAEPEPPIAEWEDHHAQLILVQAPQHFERAVLFSSVFHAHQQVAFQRIARFCLSEVHLQECIDNAEVPRQVRQRPIQAFYGWRPILMPPQPRTELRDGAAVVLHVRQAPETIGQYERYPFDFLWQEDGYVPQHTAHRTRSRSPRRPHQESDDEASLLAHQPLQTRPVPALTDNPDVVQDDNMINEDSDEDTESSASASTYDSNEPSSFFNIFQLKSPMFAARVRTDSWPLAYSQIRHIIGLDRHDIQYIHMVTHRPADLYAAGTHVALVQRVNDLSPGDHKRIVLVDVVFHEHDAAETTTHRYATLMRKDMTRHKGSTTKGQQTLNGKQSLPIIKKIKMHWIFFKGKQPGARTDHIAAFCRCCFEKSSINRLHLPAQESRKPTRHEMAAQVRDPAVQAFLYQTLRDHTTEEQQKPQYRCDQCDMVFDSAHARGSHAYQVHGMMSAERPYVQSTVCPGCLKDHHTTWRVRQHLKYRQNGCWDRIHGARLPGEPCTIVLPKHLQHVQRLPAVRRHLGPIRPTSIQRQRIQLRQRITALRAAGQEEYAWWHPERDPALAERACAVFTAGLHQWCQHEAPTNIEFQDIMFGKIFQLGIPDLLGGRLFVHWIETRFYDEWPNDLDPELIDILEIAYMQMLDDIPAWQSRCEMKKLTNLWMHLPPDEPEIPPRQPPLTQKPRSRIHEICAPYNLMGQHEQQRRLWKLFAAPRPQVPAKRGPYYIVHLYSGRRRPLDFHAAVEELLPRFAHLEIRVLSIDTAINAEFNVHDTKLWGFLVDAARAGRILGLLQGPPCETWTAARHHQQLDSDGRALRGPRPLRSTQDLWGLALLSCRELEQIYVGNVLLLKGILLACLVTISGGATFLEHPSMPFQDEISSIWRSGLLCLLHRPPHGPFKRVSAEQWRFGSCGVKPTTFLYSNSNLPRALEMCVDQTAKRPTAHLIGRNTDGSYRTAKAKEYPAQLNRAFAQAIFAAMTRWSMAPGAAEAESFGKELARKSASIECGEIFPDYQPLG</sequence>
<evidence type="ECO:0000259" key="2">
    <source>
        <dbReference type="PROSITE" id="PS00028"/>
    </source>
</evidence>
<keyword evidence="5" id="KW-1185">Reference proteome</keyword>
<feature type="compositionally biased region" description="Low complexity" evidence="1">
    <location>
        <begin position="391"/>
        <end position="401"/>
    </location>
</feature>
<comment type="caution">
    <text evidence="3">The sequence shown here is derived from an EMBL/GenBank/DDBJ whole genome shotgun (WGS) entry which is preliminary data.</text>
</comment>
<dbReference type="InterPro" id="IPR013087">
    <property type="entry name" value="Znf_C2H2_type"/>
</dbReference>
<dbReference type="EMBL" id="CAMXCT030006675">
    <property type="protein sequence ID" value="CAL4805415.1"/>
    <property type="molecule type" value="Genomic_DNA"/>
</dbReference>
<accession>A0A9P1GNL0</accession>
<dbReference type="EMBL" id="CAMXCT010006675">
    <property type="protein sequence ID" value="CAI4018103.1"/>
    <property type="molecule type" value="Genomic_DNA"/>
</dbReference>
<reference evidence="4" key="2">
    <citation type="submission" date="2024-04" db="EMBL/GenBank/DDBJ databases">
        <authorList>
            <person name="Chen Y."/>
            <person name="Shah S."/>
            <person name="Dougan E. K."/>
            <person name="Thang M."/>
            <person name="Chan C."/>
        </authorList>
    </citation>
    <scope>NUCLEOTIDE SEQUENCE [LARGE SCALE GENOMIC DNA]</scope>
</reference>
<reference evidence="3" key="1">
    <citation type="submission" date="2022-10" db="EMBL/GenBank/DDBJ databases">
        <authorList>
            <person name="Chen Y."/>
            <person name="Dougan E. K."/>
            <person name="Chan C."/>
            <person name="Rhodes N."/>
            <person name="Thang M."/>
        </authorList>
    </citation>
    <scope>NUCLEOTIDE SEQUENCE</scope>
</reference>
<evidence type="ECO:0000313" key="4">
    <source>
        <dbReference type="EMBL" id="CAL1171478.1"/>
    </source>
</evidence>
<feature type="region of interest" description="Disordered" evidence="1">
    <location>
        <begin position="331"/>
        <end position="401"/>
    </location>
</feature>
<feature type="compositionally biased region" description="Acidic residues" evidence="1">
    <location>
        <begin position="380"/>
        <end position="390"/>
    </location>
</feature>
<gene>
    <name evidence="3" type="ORF">C1SCF055_LOCUS42699</name>
</gene>
<dbReference type="EMBL" id="CAMXCT020006675">
    <property type="protein sequence ID" value="CAL1171478.1"/>
    <property type="molecule type" value="Genomic_DNA"/>
</dbReference>
<protein>
    <recommendedName>
        <fullName evidence="2">C2H2-type domain-containing protein</fullName>
    </recommendedName>
</protein>
<organism evidence="3">
    <name type="scientific">Cladocopium goreaui</name>
    <dbReference type="NCBI Taxonomy" id="2562237"/>
    <lineage>
        <taxon>Eukaryota</taxon>
        <taxon>Sar</taxon>
        <taxon>Alveolata</taxon>
        <taxon>Dinophyceae</taxon>
        <taxon>Suessiales</taxon>
        <taxon>Symbiodiniaceae</taxon>
        <taxon>Cladocopium</taxon>
    </lineage>
</organism>
<name>A0A9P1GNL0_9DINO</name>
<dbReference type="PROSITE" id="PS00028">
    <property type="entry name" value="ZINC_FINGER_C2H2_1"/>
    <property type="match status" value="1"/>
</dbReference>
<feature type="domain" description="C2H2-type" evidence="2">
    <location>
        <begin position="617"/>
        <end position="638"/>
    </location>
</feature>
<proteinExistence type="predicted"/>
<dbReference type="AlphaFoldDB" id="A0A9P1GNL0"/>
<feature type="compositionally biased region" description="Basic residues" evidence="1">
    <location>
        <begin position="332"/>
        <end position="343"/>
    </location>
</feature>